<organism evidence="1 2">
    <name type="scientific">Paenibacillus roseus</name>
    <dbReference type="NCBI Taxonomy" id="2798579"/>
    <lineage>
        <taxon>Bacteria</taxon>
        <taxon>Bacillati</taxon>
        <taxon>Bacillota</taxon>
        <taxon>Bacilli</taxon>
        <taxon>Bacillales</taxon>
        <taxon>Paenibacillaceae</taxon>
        <taxon>Paenibacillus</taxon>
    </lineage>
</organism>
<keyword evidence="2" id="KW-1185">Reference proteome</keyword>
<gene>
    <name evidence="1" type="ORF">JFN88_12715</name>
</gene>
<accession>A0A934J3H8</accession>
<name>A0A934J3H8_9BACL</name>
<proteinExistence type="predicted"/>
<reference evidence="1" key="1">
    <citation type="submission" date="2020-12" db="EMBL/GenBank/DDBJ databases">
        <authorList>
            <person name="Huq M.A."/>
        </authorList>
    </citation>
    <scope>NUCLEOTIDE SEQUENCE</scope>
    <source>
        <strain evidence="1">MAHUQ-46</strain>
    </source>
</reference>
<evidence type="ECO:0000313" key="1">
    <source>
        <dbReference type="EMBL" id="MBJ6362130.1"/>
    </source>
</evidence>
<evidence type="ECO:0000313" key="2">
    <source>
        <dbReference type="Proteomes" id="UP000640274"/>
    </source>
</evidence>
<protein>
    <submittedName>
        <fullName evidence="1">Uncharacterized protein</fullName>
    </submittedName>
</protein>
<dbReference type="EMBL" id="JAELUP010000065">
    <property type="protein sequence ID" value="MBJ6362130.1"/>
    <property type="molecule type" value="Genomic_DNA"/>
</dbReference>
<dbReference type="Proteomes" id="UP000640274">
    <property type="component" value="Unassembled WGS sequence"/>
</dbReference>
<dbReference type="AlphaFoldDB" id="A0A934J3H8"/>
<sequence>MNPSIGRIVHYIDEEGKTYAALIVGIFDGVVNLSVWNEFGKQFNVLNVRQGNEPGQWNWPPRV</sequence>
<dbReference type="RefSeq" id="WP_199019668.1">
    <property type="nucleotide sequence ID" value="NZ_JAELUP010000065.1"/>
</dbReference>
<comment type="caution">
    <text evidence="1">The sequence shown here is derived from an EMBL/GenBank/DDBJ whole genome shotgun (WGS) entry which is preliminary data.</text>
</comment>